<evidence type="ECO:0000256" key="1">
    <source>
        <dbReference type="SAM" id="Phobius"/>
    </source>
</evidence>
<comment type="caution">
    <text evidence="2">The sequence shown here is derived from an EMBL/GenBank/DDBJ whole genome shotgun (WGS) entry which is preliminary data.</text>
</comment>
<feature type="transmembrane region" description="Helical" evidence="1">
    <location>
        <begin position="5"/>
        <end position="26"/>
    </location>
</feature>
<dbReference type="RefSeq" id="WP_153042612.1">
    <property type="nucleotide sequence ID" value="NZ_JACJIQ010000009.1"/>
</dbReference>
<keyword evidence="3" id="KW-1185">Reference proteome</keyword>
<dbReference type="EMBL" id="JACJIQ010000009">
    <property type="protein sequence ID" value="MBA9077860.1"/>
    <property type="molecule type" value="Genomic_DNA"/>
</dbReference>
<protein>
    <submittedName>
        <fullName evidence="2">Uncharacterized protein</fullName>
    </submittedName>
</protein>
<sequence>MFKSILAVLGGAAVGVFTIGLVQYLGHQWYPTPGNLSLDDTQAVGSYLATAPTGALLLVLLAYALGSWFGGMVGARYAPAKPVVHALAVGLLLMLSGIANLLVIPHPLWFSIVSLLVYLPMAFFGGMMSSRRIP</sequence>
<name>A0A839GH09_9BACT</name>
<feature type="transmembrane region" description="Helical" evidence="1">
    <location>
        <begin position="46"/>
        <end position="71"/>
    </location>
</feature>
<accession>A0A839GH09</accession>
<evidence type="ECO:0000313" key="2">
    <source>
        <dbReference type="EMBL" id="MBA9077860.1"/>
    </source>
</evidence>
<dbReference type="AlphaFoldDB" id="A0A839GH09"/>
<reference evidence="2 3" key="1">
    <citation type="submission" date="2020-08" db="EMBL/GenBank/DDBJ databases">
        <title>Genomic Encyclopedia of Type Strains, Phase IV (KMG-IV): sequencing the most valuable type-strain genomes for metagenomic binning, comparative biology and taxonomic classification.</title>
        <authorList>
            <person name="Goeker M."/>
        </authorList>
    </citation>
    <scope>NUCLEOTIDE SEQUENCE [LARGE SCALE GENOMIC DNA]</scope>
    <source>
        <strain evidence="2 3">DSM 29854</strain>
    </source>
</reference>
<dbReference type="Proteomes" id="UP000563094">
    <property type="component" value="Unassembled WGS sequence"/>
</dbReference>
<keyword evidence="1" id="KW-1133">Transmembrane helix</keyword>
<keyword evidence="1" id="KW-0472">Membrane</keyword>
<proteinExistence type="predicted"/>
<keyword evidence="1" id="KW-0812">Transmembrane</keyword>
<evidence type="ECO:0000313" key="3">
    <source>
        <dbReference type="Proteomes" id="UP000563094"/>
    </source>
</evidence>
<organism evidence="2 3">
    <name type="scientific">Rufibacter quisquiliarum</name>
    <dbReference type="NCBI Taxonomy" id="1549639"/>
    <lineage>
        <taxon>Bacteria</taxon>
        <taxon>Pseudomonadati</taxon>
        <taxon>Bacteroidota</taxon>
        <taxon>Cytophagia</taxon>
        <taxon>Cytophagales</taxon>
        <taxon>Hymenobacteraceae</taxon>
        <taxon>Rufibacter</taxon>
    </lineage>
</organism>
<feature type="transmembrane region" description="Helical" evidence="1">
    <location>
        <begin position="83"/>
        <end position="102"/>
    </location>
</feature>
<gene>
    <name evidence="2" type="ORF">FHS90_002579</name>
</gene>
<feature type="transmembrane region" description="Helical" evidence="1">
    <location>
        <begin position="108"/>
        <end position="128"/>
    </location>
</feature>